<sequence length="90" mass="9840">MVRDDAKYYAGSGWNSPFTRCFSITPQDDKELNHLPRALFIGGAGNMMLVAENDDDPVTFIGLKKGDVLTVRAKKILATGTTATQLIGMY</sequence>
<dbReference type="EMBL" id="LAZR01046582">
    <property type="protein sequence ID" value="KKK96204.1"/>
    <property type="molecule type" value="Genomic_DNA"/>
</dbReference>
<accession>A0A0F9C0X6</accession>
<proteinExistence type="predicted"/>
<comment type="caution">
    <text evidence="1">The sequence shown here is derived from an EMBL/GenBank/DDBJ whole genome shotgun (WGS) entry which is preliminary data.</text>
</comment>
<reference evidence="1" key="1">
    <citation type="journal article" date="2015" name="Nature">
        <title>Complex archaea that bridge the gap between prokaryotes and eukaryotes.</title>
        <authorList>
            <person name="Spang A."/>
            <person name="Saw J.H."/>
            <person name="Jorgensen S.L."/>
            <person name="Zaremba-Niedzwiedzka K."/>
            <person name="Martijn J."/>
            <person name="Lind A.E."/>
            <person name="van Eijk R."/>
            <person name="Schleper C."/>
            <person name="Guy L."/>
            <person name="Ettema T.J."/>
        </authorList>
    </citation>
    <scope>NUCLEOTIDE SEQUENCE</scope>
</reference>
<dbReference type="AlphaFoldDB" id="A0A0F9C0X6"/>
<name>A0A0F9C0X6_9ZZZZ</name>
<protein>
    <submittedName>
        <fullName evidence="1">Uncharacterized protein</fullName>
    </submittedName>
</protein>
<gene>
    <name evidence="1" type="ORF">LCGC14_2665100</name>
</gene>
<evidence type="ECO:0000313" key="1">
    <source>
        <dbReference type="EMBL" id="KKK96204.1"/>
    </source>
</evidence>
<organism evidence="1">
    <name type="scientific">marine sediment metagenome</name>
    <dbReference type="NCBI Taxonomy" id="412755"/>
    <lineage>
        <taxon>unclassified sequences</taxon>
        <taxon>metagenomes</taxon>
        <taxon>ecological metagenomes</taxon>
    </lineage>
</organism>